<dbReference type="Gene3D" id="3.40.50.2300">
    <property type="match status" value="1"/>
</dbReference>
<keyword evidence="2" id="KW-0902">Two-component regulatory system</keyword>
<evidence type="ECO:0000256" key="1">
    <source>
        <dbReference type="ARBA" id="ARBA00022553"/>
    </source>
</evidence>
<evidence type="ECO:0000259" key="9">
    <source>
        <dbReference type="PROSITE" id="PS51755"/>
    </source>
</evidence>
<evidence type="ECO:0000313" key="10">
    <source>
        <dbReference type="EMBL" id="KKW68219.1"/>
    </source>
</evidence>
<keyword evidence="3" id="KW-0805">Transcription regulation</keyword>
<evidence type="ECO:0000256" key="5">
    <source>
        <dbReference type="ARBA" id="ARBA00023163"/>
    </source>
</evidence>
<comment type="caution">
    <text evidence="10">The sequence shown here is derived from an EMBL/GenBank/DDBJ whole genome shotgun (WGS) entry which is preliminary data.</text>
</comment>
<dbReference type="GO" id="GO:0005829">
    <property type="term" value="C:cytosol"/>
    <property type="evidence" value="ECO:0007669"/>
    <property type="project" value="TreeGrafter"/>
</dbReference>
<dbReference type="RefSeq" id="WP_046741620.1">
    <property type="nucleotide sequence ID" value="NZ_LBNQ01000022.1"/>
</dbReference>
<dbReference type="SMART" id="SM00862">
    <property type="entry name" value="Trans_reg_C"/>
    <property type="match status" value="1"/>
</dbReference>
<dbReference type="Gene3D" id="6.10.250.690">
    <property type="match status" value="1"/>
</dbReference>
<dbReference type="InterPro" id="IPR011006">
    <property type="entry name" value="CheY-like_superfamily"/>
</dbReference>
<evidence type="ECO:0000256" key="4">
    <source>
        <dbReference type="ARBA" id="ARBA00023125"/>
    </source>
</evidence>
<dbReference type="PANTHER" id="PTHR48111:SF22">
    <property type="entry name" value="REGULATOR OF RPOS"/>
    <property type="match status" value="1"/>
</dbReference>
<proteinExistence type="predicted"/>
<evidence type="ECO:0000259" key="8">
    <source>
        <dbReference type="PROSITE" id="PS50110"/>
    </source>
</evidence>
<evidence type="ECO:0000256" key="3">
    <source>
        <dbReference type="ARBA" id="ARBA00023015"/>
    </source>
</evidence>
<dbReference type="EMBL" id="LBNQ01000022">
    <property type="protein sequence ID" value="KKW68219.1"/>
    <property type="molecule type" value="Genomic_DNA"/>
</dbReference>
<evidence type="ECO:0000256" key="2">
    <source>
        <dbReference type="ARBA" id="ARBA00023012"/>
    </source>
</evidence>
<dbReference type="GO" id="GO:0032993">
    <property type="term" value="C:protein-DNA complex"/>
    <property type="evidence" value="ECO:0007669"/>
    <property type="project" value="TreeGrafter"/>
</dbReference>
<dbReference type="PROSITE" id="PS51755">
    <property type="entry name" value="OMPR_PHOB"/>
    <property type="match status" value="1"/>
</dbReference>
<dbReference type="Pfam" id="PF00486">
    <property type="entry name" value="Trans_reg_C"/>
    <property type="match status" value="1"/>
</dbReference>
<feature type="DNA-binding region" description="OmpR/PhoB-type" evidence="7">
    <location>
        <begin position="138"/>
        <end position="234"/>
    </location>
</feature>
<reference evidence="10 11" key="1">
    <citation type="submission" date="2015-05" db="EMBL/GenBank/DDBJ databases">
        <title>Draft genome sequence of Lampropedia sp. CT6, isolated from the microbial mat of a hot water spring, located at Manikaran, India.</title>
        <authorList>
            <person name="Tripathi C."/>
            <person name="Rani P."/>
            <person name="Mahato N.K."/>
            <person name="Lal R."/>
        </authorList>
    </citation>
    <scope>NUCLEOTIDE SEQUENCE [LARGE SCALE GENOMIC DNA]</scope>
    <source>
        <strain evidence="10 11">CT6</strain>
    </source>
</reference>
<dbReference type="InterPro" id="IPR036388">
    <property type="entry name" value="WH-like_DNA-bd_sf"/>
</dbReference>
<dbReference type="GO" id="GO:0000976">
    <property type="term" value="F:transcription cis-regulatory region binding"/>
    <property type="evidence" value="ECO:0007669"/>
    <property type="project" value="TreeGrafter"/>
</dbReference>
<keyword evidence="5" id="KW-0804">Transcription</keyword>
<keyword evidence="4 7" id="KW-0238">DNA-binding</keyword>
<dbReference type="GO" id="GO:0000156">
    <property type="term" value="F:phosphorelay response regulator activity"/>
    <property type="evidence" value="ECO:0007669"/>
    <property type="project" value="TreeGrafter"/>
</dbReference>
<dbReference type="InterPro" id="IPR001867">
    <property type="entry name" value="OmpR/PhoB-type_DNA-bd"/>
</dbReference>
<name>A0A0U1Q0C9_9BURK</name>
<dbReference type="SUPFAM" id="SSF52172">
    <property type="entry name" value="CheY-like"/>
    <property type="match status" value="1"/>
</dbReference>
<dbReference type="AlphaFoldDB" id="A0A0U1Q0C9"/>
<protein>
    <submittedName>
        <fullName evidence="10">Chemotaxis protein CheY</fullName>
    </submittedName>
</protein>
<dbReference type="Gene3D" id="1.10.10.10">
    <property type="entry name" value="Winged helix-like DNA-binding domain superfamily/Winged helix DNA-binding domain"/>
    <property type="match status" value="1"/>
</dbReference>
<feature type="domain" description="OmpR/PhoB-type" evidence="9">
    <location>
        <begin position="138"/>
        <end position="234"/>
    </location>
</feature>
<keyword evidence="1 6" id="KW-0597">Phosphoprotein</keyword>
<keyword evidence="11" id="KW-1185">Reference proteome</keyword>
<dbReference type="PANTHER" id="PTHR48111">
    <property type="entry name" value="REGULATOR OF RPOS"/>
    <property type="match status" value="1"/>
</dbReference>
<dbReference type="CDD" id="cd00383">
    <property type="entry name" value="trans_reg_C"/>
    <property type="match status" value="1"/>
</dbReference>
<accession>A0A0U1Q0C9</accession>
<feature type="modified residue" description="4-aspartylphosphate" evidence="6">
    <location>
        <position position="62"/>
    </location>
</feature>
<dbReference type="GO" id="GO:0006355">
    <property type="term" value="P:regulation of DNA-templated transcription"/>
    <property type="evidence" value="ECO:0007669"/>
    <property type="project" value="InterPro"/>
</dbReference>
<organism evidence="10 11">
    <name type="scientific">Lampropedia cohaerens</name>
    <dbReference type="NCBI Taxonomy" id="1610491"/>
    <lineage>
        <taxon>Bacteria</taxon>
        <taxon>Pseudomonadati</taxon>
        <taxon>Pseudomonadota</taxon>
        <taxon>Betaproteobacteria</taxon>
        <taxon>Burkholderiales</taxon>
        <taxon>Comamonadaceae</taxon>
        <taxon>Lampropedia</taxon>
    </lineage>
</organism>
<evidence type="ECO:0000256" key="6">
    <source>
        <dbReference type="PROSITE-ProRule" id="PRU00169"/>
    </source>
</evidence>
<evidence type="ECO:0000313" key="11">
    <source>
        <dbReference type="Proteomes" id="UP000050580"/>
    </source>
</evidence>
<dbReference type="PROSITE" id="PS50110">
    <property type="entry name" value="RESPONSE_REGULATORY"/>
    <property type="match status" value="1"/>
</dbReference>
<dbReference type="Pfam" id="PF00072">
    <property type="entry name" value="Response_reg"/>
    <property type="match status" value="1"/>
</dbReference>
<dbReference type="OrthoDB" id="9802426at2"/>
<evidence type="ECO:0000256" key="7">
    <source>
        <dbReference type="PROSITE-ProRule" id="PRU01091"/>
    </source>
</evidence>
<dbReference type="Proteomes" id="UP000050580">
    <property type="component" value="Unassembled WGS sequence"/>
</dbReference>
<sequence>MNQSSGTTALSHTILIVEDERAIAENLLLTLESEGMVADIARNVAAARYFLQKEHYDLVVLDIGLPDGDGHQVIKHLREQLQLSTPVLVLTARTALEDKIAGFSFGADDYLTKPFALEELVLRVRALIRRSKQLSESMFVLRHGPLEMSLSHRQVTVHGKEVRLTRKSLLVLEWLMRYGGRVVPREKLEDILWHGEPPSGDALRSQLHLLRKALQAHGYDGIETVHGIGWRLAATTQQPTDSPP</sequence>
<dbReference type="CDD" id="cd17624">
    <property type="entry name" value="REC_OmpR_PmrA-like"/>
    <property type="match status" value="1"/>
</dbReference>
<feature type="domain" description="Response regulatory" evidence="8">
    <location>
        <begin position="13"/>
        <end position="128"/>
    </location>
</feature>
<dbReference type="SMART" id="SM00448">
    <property type="entry name" value="REC"/>
    <property type="match status" value="1"/>
</dbReference>
<dbReference type="InterPro" id="IPR001789">
    <property type="entry name" value="Sig_transdc_resp-reg_receiver"/>
</dbReference>
<dbReference type="STRING" id="1610491.AAV94_06940"/>
<dbReference type="InterPro" id="IPR039420">
    <property type="entry name" value="WalR-like"/>
</dbReference>
<gene>
    <name evidence="10" type="ORF">AAV94_06940</name>
</gene>